<dbReference type="Gene3D" id="3.90.226.10">
    <property type="entry name" value="2-enoyl-CoA Hydratase, Chain A, domain 1"/>
    <property type="match status" value="1"/>
</dbReference>
<name>A0A0B7NUZ9_9FUNG</name>
<evidence type="ECO:0000256" key="3">
    <source>
        <dbReference type="ARBA" id="ARBA00022801"/>
    </source>
</evidence>
<sequence length="232" mass="26223">MLILDLLMVVGLGACMSLSTDMRIVTENTLFCMPETTIGHFCDALSSYYLSRLKGYYGRYITLCAAGLKAEDLLHLGLATHYVPSRRLNDMVQHLTSLNMPSLHEIQQETRKFTEEMPTTVRLTSTPYISQHEKETVIEHCFKFDTVEEIVAALEAEGSKFSLACKAKILAASPVATKVTLELLRRAPSLSLTECLFLERHLWAIDIVCIYNTLRCKALIHTAYFFIFLVFA</sequence>
<evidence type="ECO:0000256" key="4">
    <source>
        <dbReference type="SAM" id="SignalP"/>
    </source>
</evidence>
<dbReference type="PANTHER" id="PTHR43176:SF3">
    <property type="entry name" value="3-HYDROXYISOBUTYRYL-COA HYDROLASE, MITOCHONDRIAL"/>
    <property type="match status" value="1"/>
</dbReference>
<dbReference type="STRING" id="35722.A0A0B7NUZ9"/>
<comment type="catalytic activity">
    <reaction evidence="1">
        <text>3-hydroxy-2-methylpropanoyl-CoA + H2O = 3-hydroxy-2-methylpropanoate + CoA + H(+)</text>
        <dbReference type="Rhea" id="RHEA:20888"/>
        <dbReference type="ChEBI" id="CHEBI:11805"/>
        <dbReference type="ChEBI" id="CHEBI:15377"/>
        <dbReference type="ChEBI" id="CHEBI:15378"/>
        <dbReference type="ChEBI" id="CHEBI:57287"/>
        <dbReference type="ChEBI" id="CHEBI:57340"/>
        <dbReference type="EC" id="3.1.2.4"/>
    </reaction>
</comment>
<reference evidence="6 7" key="1">
    <citation type="submission" date="2014-09" db="EMBL/GenBank/DDBJ databases">
        <authorList>
            <person name="Ellenberger Sabrina"/>
        </authorList>
    </citation>
    <scope>NUCLEOTIDE SEQUENCE [LARGE SCALE GENOMIC DNA]</scope>
    <source>
        <strain evidence="6 7">CBS 412.66</strain>
    </source>
</reference>
<feature type="chain" id="PRO_5002135674" description="3-hydroxyisobutyryl-CoA hydrolase" evidence="4">
    <location>
        <begin position="18"/>
        <end position="232"/>
    </location>
</feature>
<evidence type="ECO:0000259" key="5">
    <source>
        <dbReference type="Pfam" id="PF16113"/>
    </source>
</evidence>
<evidence type="ECO:0000313" key="6">
    <source>
        <dbReference type="EMBL" id="CEP19360.1"/>
    </source>
</evidence>
<protein>
    <recommendedName>
        <fullName evidence="2">3-hydroxyisobutyryl-CoA hydrolase</fullName>
        <ecNumber evidence="2">3.1.2.4</ecNumber>
    </recommendedName>
</protein>
<dbReference type="InterPro" id="IPR029045">
    <property type="entry name" value="ClpP/crotonase-like_dom_sf"/>
</dbReference>
<dbReference type="Pfam" id="PF16113">
    <property type="entry name" value="ECH_2"/>
    <property type="match status" value="1"/>
</dbReference>
<evidence type="ECO:0000256" key="1">
    <source>
        <dbReference type="ARBA" id="ARBA00001709"/>
    </source>
</evidence>
<gene>
    <name evidence="6" type="primary">PARPA_13675.1 scaffold 47024</name>
</gene>
<dbReference type="Proteomes" id="UP000054107">
    <property type="component" value="Unassembled WGS sequence"/>
</dbReference>
<dbReference type="EMBL" id="LN734024">
    <property type="protein sequence ID" value="CEP19360.1"/>
    <property type="molecule type" value="Genomic_DNA"/>
</dbReference>
<evidence type="ECO:0000313" key="7">
    <source>
        <dbReference type="Proteomes" id="UP000054107"/>
    </source>
</evidence>
<dbReference type="InterPro" id="IPR045004">
    <property type="entry name" value="ECH_dom"/>
</dbReference>
<dbReference type="PANTHER" id="PTHR43176">
    <property type="entry name" value="3-HYDROXYISOBUTYRYL-COA HYDROLASE-RELATED"/>
    <property type="match status" value="1"/>
</dbReference>
<organism evidence="6 7">
    <name type="scientific">Parasitella parasitica</name>
    <dbReference type="NCBI Taxonomy" id="35722"/>
    <lineage>
        <taxon>Eukaryota</taxon>
        <taxon>Fungi</taxon>
        <taxon>Fungi incertae sedis</taxon>
        <taxon>Mucoromycota</taxon>
        <taxon>Mucoromycotina</taxon>
        <taxon>Mucoromycetes</taxon>
        <taxon>Mucorales</taxon>
        <taxon>Mucorineae</taxon>
        <taxon>Mucoraceae</taxon>
        <taxon>Parasitella</taxon>
    </lineage>
</organism>
<keyword evidence="4" id="KW-0732">Signal</keyword>
<feature type="domain" description="Enoyl-CoA hydratase/isomerase" evidence="5">
    <location>
        <begin position="9"/>
        <end position="202"/>
    </location>
</feature>
<dbReference type="CDD" id="cd06558">
    <property type="entry name" value="crotonase-like"/>
    <property type="match status" value="1"/>
</dbReference>
<dbReference type="EC" id="3.1.2.4" evidence="2"/>
<accession>A0A0B7NUZ9</accession>
<dbReference type="OrthoDB" id="448450at2759"/>
<feature type="signal peptide" evidence="4">
    <location>
        <begin position="1"/>
        <end position="17"/>
    </location>
</feature>
<keyword evidence="3" id="KW-0378">Hydrolase</keyword>
<dbReference type="GO" id="GO:0003860">
    <property type="term" value="F:3-hydroxyisobutyryl-CoA hydrolase activity"/>
    <property type="evidence" value="ECO:0007669"/>
    <property type="project" value="UniProtKB-EC"/>
</dbReference>
<proteinExistence type="predicted"/>
<dbReference type="SUPFAM" id="SSF52096">
    <property type="entry name" value="ClpP/crotonase"/>
    <property type="match status" value="1"/>
</dbReference>
<evidence type="ECO:0000256" key="2">
    <source>
        <dbReference type="ARBA" id="ARBA00011915"/>
    </source>
</evidence>
<dbReference type="GO" id="GO:0006574">
    <property type="term" value="P:L-valine catabolic process"/>
    <property type="evidence" value="ECO:0007669"/>
    <property type="project" value="TreeGrafter"/>
</dbReference>
<keyword evidence="7" id="KW-1185">Reference proteome</keyword>
<dbReference type="AlphaFoldDB" id="A0A0B7NUZ9"/>
<dbReference type="InterPro" id="IPR032259">
    <property type="entry name" value="HIBYL-CoA-H"/>
</dbReference>